<dbReference type="AlphaFoldDB" id="A0A4Q5N445"/>
<dbReference type="PROSITE" id="PS50109">
    <property type="entry name" value="HIS_KIN"/>
    <property type="match status" value="1"/>
</dbReference>
<dbReference type="PANTHER" id="PTHR24421">
    <property type="entry name" value="NITRATE/NITRITE SENSOR PROTEIN NARX-RELATED"/>
    <property type="match status" value="1"/>
</dbReference>
<feature type="domain" description="Histidine kinase" evidence="5">
    <location>
        <begin position="183"/>
        <end position="382"/>
    </location>
</feature>
<dbReference type="InterPro" id="IPR005467">
    <property type="entry name" value="His_kinase_dom"/>
</dbReference>
<dbReference type="CDD" id="cd16917">
    <property type="entry name" value="HATPase_UhpB-NarQ-NarX-like"/>
    <property type="match status" value="1"/>
</dbReference>
<dbReference type="SUPFAM" id="SSF55874">
    <property type="entry name" value="ATPase domain of HSP90 chaperone/DNA topoisomerase II/histidine kinase"/>
    <property type="match status" value="1"/>
</dbReference>
<dbReference type="GO" id="GO:0016301">
    <property type="term" value="F:kinase activity"/>
    <property type="evidence" value="ECO:0007669"/>
    <property type="project" value="UniProtKB-KW"/>
</dbReference>
<dbReference type="OrthoDB" id="144293at2"/>
<proteinExistence type="predicted"/>
<comment type="caution">
    <text evidence="6">The sequence shown here is derived from an EMBL/GenBank/DDBJ whole genome shotgun (WGS) entry which is preliminary data.</text>
</comment>
<dbReference type="InterPro" id="IPR036890">
    <property type="entry name" value="HATPase_C_sf"/>
</dbReference>
<keyword evidence="4" id="KW-0175">Coiled coil</keyword>
<dbReference type="InterPro" id="IPR050482">
    <property type="entry name" value="Sensor_HK_TwoCompSys"/>
</dbReference>
<dbReference type="Proteomes" id="UP000293764">
    <property type="component" value="Unassembled WGS sequence"/>
</dbReference>
<dbReference type="GO" id="GO:0000160">
    <property type="term" value="P:phosphorelay signal transduction system"/>
    <property type="evidence" value="ECO:0007669"/>
    <property type="project" value="UniProtKB-KW"/>
</dbReference>
<evidence type="ECO:0000256" key="2">
    <source>
        <dbReference type="ARBA" id="ARBA00022777"/>
    </source>
</evidence>
<dbReference type="RefSeq" id="WP_130100738.1">
    <property type="nucleotide sequence ID" value="NZ_SDWW01000001.1"/>
</dbReference>
<evidence type="ECO:0000256" key="3">
    <source>
        <dbReference type="ARBA" id="ARBA00023012"/>
    </source>
</evidence>
<dbReference type="InterPro" id="IPR003594">
    <property type="entry name" value="HATPase_dom"/>
</dbReference>
<keyword evidence="2" id="KW-0418">Kinase</keyword>
<reference evidence="6 7" key="1">
    <citation type="submission" date="2019-01" db="EMBL/GenBank/DDBJ databases">
        <title>Novel species of Cellulomonas.</title>
        <authorList>
            <person name="Liu Q."/>
            <person name="Xin Y.-H."/>
        </authorList>
    </citation>
    <scope>NUCLEOTIDE SEQUENCE [LARGE SCALE GENOMIC DNA]</scope>
    <source>
        <strain evidence="6 7">HLT2-17</strain>
    </source>
</reference>
<dbReference type="Gene3D" id="3.30.565.10">
    <property type="entry name" value="Histidine kinase-like ATPase, C-terminal domain"/>
    <property type="match status" value="1"/>
</dbReference>
<keyword evidence="3" id="KW-0902">Two-component regulatory system</keyword>
<sequence length="395" mass="43387">MAPDCSYLAELVRINDTLIWSHDRADSYLRAVRIIKDVIGARLAPSFLLDDTGTRLDLVTDDEQRAILGDEFATMPASEHVRAPWINPGEWPVSAADHLDHEGWAVLPPNFKKWFGSSGVVVSIHADGKHLGAVVLSFDGEFVLTQTKKEFLAAAGRILGNALYRWQVGARERELGALEERRRLSDELHVDLSQQVATLGLHVGAMKLDLAEANVDRLAEDVRRLDDTVTALKRSLRHQMLGLRSDCELISGSFVERVRRQVDDFERQLAIPVELDCPRPGDADKVPLAVAAQLVRVLQEALSNANMHSRASGVTVRLLPAHTRIRLEIQDNGCGFDPDSVPDSRLGLRIMLERMQQIDGSLSIEPGPLGGTLLVAEAPLNVAGRTAAIPAREGS</sequence>
<gene>
    <name evidence="6" type="ORF">EUA98_00735</name>
</gene>
<evidence type="ECO:0000256" key="4">
    <source>
        <dbReference type="SAM" id="Coils"/>
    </source>
</evidence>
<evidence type="ECO:0000313" key="7">
    <source>
        <dbReference type="Proteomes" id="UP000293764"/>
    </source>
</evidence>
<evidence type="ECO:0000259" key="5">
    <source>
        <dbReference type="PROSITE" id="PS50109"/>
    </source>
</evidence>
<organism evidence="6 7">
    <name type="scientific">Pengzhenrongella frigida</name>
    <dbReference type="NCBI Taxonomy" id="1259133"/>
    <lineage>
        <taxon>Bacteria</taxon>
        <taxon>Bacillati</taxon>
        <taxon>Actinomycetota</taxon>
        <taxon>Actinomycetes</taxon>
        <taxon>Micrococcales</taxon>
        <taxon>Pengzhenrongella</taxon>
    </lineage>
</organism>
<dbReference type="SMART" id="SM00387">
    <property type="entry name" value="HATPase_c"/>
    <property type="match status" value="1"/>
</dbReference>
<dbReference type="SUPFAM" id="SSF55781">
    <property type="entry name" value="GAF domain-like"/>
    <property type="match status" value="1"/>
</dbReference>
<dbReference type="Pfam" id="PF02518">
    <property type="entry name" value="HATPase_c"/>
    <property type="match status" value="1"/>
</dbReference>
<feature type="coiled-coil region" evidence="4">
    <location>
        <begin position="208"/>
        <end position="235"/>
    </location>
</feature>
<accession>A0A4Q5N445</accession>
<dbReference type="EMBL" id="SDWW01000001">
    <property type="protein sequence ID" value="RYV53039.1"/>
    <property type="molecule type" value="Genomic_DNA"/>
</dbReference>
<evidence type="ECO:0000256" key="1">
    <source>
        <dbReference type="ARBA" id="ARBA00022679"/>
    </source>
</evidence>
<keyword evidence="1" id="KW-0808">Transferase</keyword>
<evidence type="ECO:0000313" key="6">
    <source>
        <dbReference type="EMBL" id="RYV53039.1"/>
    </source>
</evidence>
<protein>
    <recommendedName>
        <fullName evidence="5">Histidine kinase domain-containing protein</fullName>
    </recommendedName>
</protein>
<keyword evidence="7" id="KW-1185">Reference proteome</keyword>
<dbReference type="Gene3D" id="1.20.5.1930">
    <property type="match status" value="1"/>
</dbReference>
<name>A0A4Q5N445_9MICO</name>